<evidence type="ECO:0000256" key="2">
    <source>
        <dbReference type="ARBA" id="ARBA00022771"/>
    </source>
</evidence>
<feature type="domain" description="BED-type" evidence="7">
    <location>
        <begin position="271"/>
        <end position="330"/>
    </location>
</feature>
<evidence type="ECO:0000256" key="4">
    <source>
        <dbReference type="PROSITE-ProRule" id="PRU00027"/>
    </source>
</evidence>
<dbReference type="SMART" id="SM00614">
    <property type="entry name" value="ZnF_BED"/>
    <property type="match status" value="1"/>
</dbReference>
<dbReference type="PROSITE" id="PS50808">
    <property type="entry name" value="ZF_BED"/>
    <property type="match status" value="1"/>
</dbReference>
<dbReference type="EMBL" id="CM009293">
    <property type="protein sequence ID" value="RQO89037.1"/>
    <property type="molecule type" value="Genomic_DNA"/>
</dbReference>
<evidence type="ECO:0000256" key="6">
    <source>
        <dbReference type="SAM" id="MobiDB-lite"/>
    </source>
</evidence>
<accession>A0A3N7ES36</accession>
<dbReference type="PANTHER" id="PTHR32002:SF41">
    <property type="entry name" value="PROTEIN NLP8"/>
    <property type="match status" value="1"/>
</dbReference>
<protein>
    <recommendedName>
        <fullName evidence="7">BED-type domain-containing protein</fullName>
    </recommendedName>
</protein>
<evidence type="ECO:0000259" key="7">
    <source>
        <dbReference type="PROSITE" id="PS50808"/>
    </source>
</evidence>
<feature type="region of interest" description="Disordered" evidence="6">
    <location>
        <begin position="234"/>
        <end position="271"/>
    </location>
</feature>
<keyword evidence="3" id="KW-0862">Zinc</keyword>
<reference evidence="8 9" key="1">
    <citation type="journal article" date="2006" name="Science">
        <title>The genome of black cottonwood, Populus trichocarpa (Torr. &amp; Gray).</title>
        <authorList>
            <person name="Tuskan G.A."/>
            <person name="Difazio S."/>
            <person name="Jansson S."/>
            <person name="Bohlmann J."/>
            <person name="Grigoriev I."/>
            <person name="Hellsten U."/>
            <person name="Putnam N."/>
            <person name="Ralph S."/>
            <person name="Rombauts S."/>
            <person name="Salamov A."/>
            <person name="Schein J."/>
            <person name="Sterck L."/>
            <person name="Aerts A."/>
            <person name="Bhalerao R.R."/>
            <person name="Bhalerao R.P."/>
            <person name="Blaudez D."/>
            <person name="Boerjan W."/>
            <person name="Brun A."/>
            <person name="Brunner A."/>
            <person name="Busov V."/>
            <person name="Campbell M."/>
            <person name="Carlson J."/>
            <person name="Chalot M."/>
            <person name="Chapman J."/>
            <person name="Chen G.L."/>
            <person name="Cooper D."/>
            <person name="Coutinho P.M."/>
            <person name="Couturier J."/>
            <person name="Covert S."/>
            <person name="Cronk Q."/>
            <person name="Cunningham R."/>
            <person name="Davis J."/>
            <person name="Degroeve S."/>
            <person name="Dejardin A."/>
            <person name="Depamphilis C."/>
            <person name="Detter J."/>
            <person name="Dirks B."/>
            <person name="Dubchak I."/>
            <person name="Duplessis S."/>
            <person name="Ehlting J."/>
            <person name="Ellis B."/>
            <person name="Gendler K."/>
            <person name="Goodstein D."/>
            <person name="Gribskov M."/>
            <person name="Grimwood J."/>
            <person name="Groover A."/>
            <person name="Gunter L."/>
            <person name="Hamberger B."/>
            <person name="Heinze B."/>
            <person name="Helariutta Y."/>
            <person name="Henrissat B."/>
            <person name="Holligan D."/>
            <person name="Holt R."/>
            <person name="Huang W."/>
            <person name="Islam-Faridi N."/>
            <person name="Jones S."/>
            <person name="Jones-Rhoades M."/>
            <person name="Jorgensen R."/>
            <person name="Joshi C."/>
            <person name="Kangasjarvi J."/>
            <person name="Karlsson J."/>
            <person name="Kelleher C."/>
            <person name="Kirkpatrick R."/>
            <person name="Kirst M."/>
            <person name="Kohler A."/>
            <person name="Kalluri U."/>
            <person name="Larimer F."/>
            <person name="Leebens-Mack J."/>
            <person name="Leple J.C."/>
            <person name="Locascio P."/>
            <person name="Lou Y."/>
            <person name="Lucas S."/>
            <person name="Martin F."/>
            <person name="Montanini B."/>
            <person name="Napoli C."/>
            <person name="Nelson D.R."/>
            <person name="Nelson C."/>
            <person name="Nieminen K."/>
            <person name="Nilsson O."/>
            <person name="Pereda V."/>
            <person name="Peter G."/>
            <person name="Philippe R."/>
            <person name="Pilate G."/>
            <person name="Poliakov A."/>
            <person name="Razumovskaya J."/>
            <person name="Richardson P."/>
            <person name="Rinaldi C."/>
            <person name="Ritland K."/>
            <person name="Rouze P."/>
            <person name="Ryaboy D."/>
            <person name="Schmutz J."/>
            <person name="Schrader J."/>
            <person name="Segerman B."/>
            <person name="Shin H."/>
            <person name="Siddiqui A."/>
            <person name="Sterky F."/>
            <person name="Terry A."/>
            <person name="Tsai C.J."/>
            <person name="Uberbacher E."/>
            <person name="Unneberg P."/>
            <person name="Vahala J."/>
            <person name="Wall K."/>
            <person name="Wessler S."/>
            <person name="Yang G."/>
            <person name="Yin T."/>
            <person name="Douglas C."/>
            <person name="Marra M."/>
            <person name="Sandberg G."/>
            <person name="Van de Peer Y."/>
            <person name="Rokhsar D."/>
        </authorList>
    </citation>
    <scope>NUCLEOTIDE SEQUENCE [LARGE SCALE GENOMIC DNA]</scope>
    <source>
        <strain evidence="9">cv. Nisqually</strain>
    </source>
</reference>
<feature type="coiled-coil region" evidence="5">
    <location>
        <begin position="589"/>
        <end position="630"/>
    </location>
</feature>
<dbReference type="InterPro" id="IPR003656">
    <property type="entry name" value="Znf_BED"/>
</dbReference>
<dbReference type="InterPro" id="IPR045012">
    <property type="entry name" value="NLP"/>
</dbReference>
<keyword evidence="2 4" id="KW-0863">Zinc-finger</keyword>
<evidence type="ECO:0000256" key="1">
    <source>
        <dbReference type="ARBA" id="ARBA00022723"/>
    </source>
</evidence>
<evidence type="ECO:0000313" key="8">
    <source>
        <dbReference type="EMBL" id="RQO89037.1"/>
    </source>
</evidence>
<feature type="compositionally biased region" description="Polar residues" evidence="6">
    <location>
        <begin position="328"/>
        <end position="348"/>
    </location>
</feature>
<dbReference type="AlphaFoldDB" id="A0A3N7ES36"/>
<proteinExistence type="predicted"/>
<keyword evidence="1" id="KW-0479">Metal-binding</keyword>
<sequence>METKEVEAIQNILNDVCEIHELPLALIWIKHRDFDDLYIRAVASYISSMQEYVLACLRNPLKKGQNVAGKAVNLMHQYTVPDVSSLDLADYPFVDLAVKLGLRAALAVRLKCMSVGEIEYVAEVFLRENLKDSVEQNNLINGIISSLCTKCEEPGTLELQIQVCLFICADPKLNLSEEVEASQIPSVAFSKSSFSVFTNVGLNIKEKIQNNRVETDEPHEQEVRGKNATVELDVDGNKLVGETHDTQQSKRINKRKKNDTQQTKHTRKTRKTTSIVWDFFTKVEKEGVVYAKCPDCKKELPANSRNGTTSLHRHGCCKVWKKDEKQQSDSNVESSAKANPKNKASQNIGAGAPPQAKRRKLVANVGEEREEEETSSASTNAIVMAEEQYPIVSGIGQAAVSGLAHDQVQELTVQEDYTAKETPGRGLKDQEHHLVSGSIIESLPTETQSSGLQATNTAIDGTGGVPQVERTNMELTAEDGNLDSSTTSIATTPGFPVISAASEFRSLLSQSPRVLLSPAENDRFCSLLNAEIIAASNECEKHTFRELLARVHRLKEAIASCPFSSRPETVPLQGDENLDSEISQSAILRSNLEAEITLLKDQAAQLEEQLKAINEQRTQKELELSTLEKDDAVIQARALQRCQATTQRLNIDNIVAGITDLFDYAKSVLPKP</sequence>
<dbReference type="GO" id="GO:0003677">
    <property type="term" value="F:DNA binding"/>
    <property type="evidence" value="ECO:0007669"/>
    <property type="project" value="InterPro"/>
</dbReference>
<dbReference type="GO" id="GO:0003700">
    <property type="term" value="F:DNA-binding transcription factor activity"/>
    <property type="evidence" value="ECO:0007669"/>
    <property type="project" value="InterPro"/>
</dbReference>
<dbReference type="InterPro" id="IPR055081">
    <property type="entry name" value="NLP1-9_GAF"/>
</dbReference>
<name>A0A3N7ES36_POPTR</name>
<gene>
    <name evidence="8" type="ORF">POPTR_004G071400</name>
</gene>
<evidence type="ECO:0000256" key="5">
    <source>
        <dbReference type="SAM" id="Coils"/>
    </source>
</evidence>
<keyword evidence="5" id="KW-0175">Coiled coil</keyword>
<dbReference type="Pfam" id="PF22922">
    <property type="entry name" value="GAF_NLP"/>
    <property type="match status" value="1"/>
</dbReference>
<organism evidence="8 9">
    <name type="scientific">Populus trichocarpa</name>
    <name type="common">Western balsam poplar</name>
    <name type="synonym">Populus balsamifera subsp. trichocarpa</name>
    <dbReference type="NCBI Taxonomy" id="3694"/>
    <lineage>
        <taxon>Eukaryota</taxon>
        <taxon>Viridiplantae</taxon>
        <taxon>Streptophyta</taxon>
        <taxon>Embryophyta</taxon>
        <taxon>Tracheophyta</taxon>
        <taxon>Spermatophyta</taxon>
        <taxon>Magnoliopsida</taxon>
        <taxon>eudicotyledons</taxon>
        <taxon>Gunneridae</taxon>
        <taxon>Pentapetalae</taxon>
        <taxon>rosids</taxon>
        <taxon>fabids</taxon>
        <taxon>Malpighiales</taxon>
        <taxon>Salicaceae</taxon>
        <taxon>Saliceae</taxon>
        <taxon>Populus</taxon>
    </lineage>
</organism>
<keyword evidence="9" id="KW-1185">Reference proteome</keyword>
<feature type="region of interest" description="Disordered" evidence="6">
    <location>
        <begin position="321"/>
        <end position="378"/>
    </location>
</feature>
<dbReference type="PANTHER" id="PTHR32002">
    <property type="entry name" value="PROTEIN NLP8"/>
    <property type="match status" value="1"/>
</dbReference>
<dbReference type="GO" id="GO:0008270">
    <property type="term" value="F:zinc ion binding"/>
    <property type="evidence" value="ECO:0007669"/>
    <property type="project" value="UniProtKB-KW"/>
</dbReference>
<evidence type="ECO:0000256" key="3">
    <source>
        <dbReference type="ARBA" id="ARBA00022833"/>
    </source>
</evidence>
<dbReference type="Proteomes" id="UP000006729">
    <property type="component" value="Chromosome 4"/>
</dbReference>
<evidence type="ECO:0000313" key="9">
    <source>
        <dbReference type="Proteomes" id="UP000006729"/>
    </source>
</evidence>